<dbReference type="GO" id="GO:0003729">
    <property type="term" value="F:mRNA binding"/>
    <property type="evidence" value="ECO:0007669"/>
    <property type="project" value="InterPro"/>
</dbReference>
<comment type="similarity">
    <text evidence="1">Belongs to the PPR family. P subfamily.</text>
</comment>
<dbReference type="NCBIfam" id="TIGR00756">
    <property type="entry name" value="PPR"/>
    <property type="match status" value="1"/>
</dbReference>
<accession>A0A7J6VRD7</accession>
<dbReference type="InterPro" id="IPR002885">
    <property type="entry name" value="PPR_rpt"/>
</dbReference>
<evidence type="ECO:0000313" key="4">
    <source>
        <dbReference type="EMBL" id="KAF5187148.1"/>
    </source>
</evidence>
<feature type="repeat" description="PPR" evidence="3">
    <location>
        <begin position="19"/>
        <end position="53"/>
    </location>
</feature>
<dbReference type="Gene3D" id="1.25.40.10">
    <property type="entry name" value="Tetratricopeptide repeat domain"/>
    <property type="match status" value="2"/>
</dbReference>
<sequence length="337" mass="38430">MEQVLEWILENMLKKNEKDQGCYSELIYLCGKVQNVQFALQVFSLMEGHGVRPTSAVFNSLICACLCSNHVTTALSSFEIMQRSLNYKPNLVTYNAFISMYSKLGDVTSMRVWYSASTKAGFPPTVQTFEYLISGSVKSQEIDIADKFYEEMLLLDITPNMSILENMLEGLCQQKKLSKIKEFLNFILDGGWNVNVHMVTKLVGLYSSVGKVEDMEELLLTLTRTNQDSKVLSHTHCGIIRMYALSDRLDDMEFSIGRMLKQGMSFTCADDVEKVICSYFRRGAYERLELFLERIQGSYKLARSTYDLLVSGYRRAGMSYKLDSVVKEMRLGEFSVA</sequence>
<reference evidence="4 5" key="1">
    <citation type="submission" date="2020-06" db="EMBL/GenBank/DDBJ databases">
        <title>Transcriptomic and genomic resources for Thalictrum thalictroides and T. hernandezii: Facilitating candidate gene discovery in an emerging model plant lineage.</title>
        <authorList>
            <person name="Arias T."/>
            <person name="Riano-Pachon D.M."/>
            <person name="Di Stilio V.S."/>
        </authorList>
    </citation>
    <scope>NUCLEOTIDE SEQUENCE [LARGE SCALE GENOMIC DNA]</scope>
    <source>
        <strain evidence="5">cv. WT478/WT964</strain>
        <tissue evidence="4">Leaves</tissue>
    </source>
</reference>
<keyword evidence="5" id="KW-1185">Reference proteome</keyword>
<dbReference type="EMBL" id="JABWDY010028381">
    <property type="protein sequence ID" value="KAF5187148.1"/>
    <property type="molecule type" value="Genomic_DNA"/>
</dbReference>
<comment type="caution">
    <text evidence="4">The sequence shown here is derived from an EMBL/GenBank/DDBJ whole genome shotgun (WGS) entry which is preliminary data.</text>
</comment>
<evidence type="ECO:0000256" key="2">
    <source>
        <dbReference type="ARBA" id="ARBA00022737"/>
    </source>
</evidence>
<dbReference type="PANTHER" id="PTHR47874:SF4">
    <property type="entry name" value="EXPRESSED PROTEIN"/>
    <property type="match status" value="1"/>
</dbReference>
<dbReference type="Pfam" id="PF13812">
    <property type="entry name" value="PPR_3"/>
    <property type="match status" value="1"/>
</dbReference>
<feature type="repeat" description="PPR" evidence="3">
    <location>
        <begin position="90"/>
        <end position="124"/>
    </location>
</feature>
<dbReference type="OrthoDB" id="411857at2759"/>
<organism evidence="4 5">
    <name type="scientific">Thalictrum thalictroides</name>
    <name type="common">Rue-anemone</name>
    <name type="synonym">Anemone thalictroides</name>
    <dbReference type="NCBI Taxonomy" id="46969"/>
    <lineage>
        <taxon>Eukaryota</taxon>
        <taxon>Viridiplantae</taxon>
        <taxon>Streptophyta</taxon>
        <taxon>Embryophyta</taxon>
        <taxon>Tracheophyta</taxon>
        <taxon>Spermatophyta</taxon>
        <taxon>Magnoliopsida</taxon>
        <taxon>Ranunculales</taxon>
        <taxon>Ranunculaceae</taxon>
        <taxon>Thalictroideae</taxon>
        <taxon>Thalictrum</taxon>
    </lineage>
</organism>
<dbReference type="PANTHER" id="PTHR47874">
    <property type="entry name" value="EXPRESSED PROTEIN"/>
    <property type="match status" value="1"/>
</dbReference>
<dbReference type="Pfam" id="PF01535">
    <property type="entry name" value="PPR"/>
    <property type="match status" value="2"/>
</dbReference>
<evidence type="ECO:0000256" key="1">
    <source>
        <dbReference type="ARBA" id="ARBA00007626"/>
    </source>
</evidence>
<name>A0A7J6VRD7_THATH</name>
<gene>
    <name evidence="4" type="ORF">FRX31_023286</name>
</gene>
<dbReference type="PROSITE" id="PS51375">
    <property type="entry name" value="PPR"/>
    <property type="match status" value="2"/>
</dbReference>
<dbReference type="InterPro" id="IPR011990">
    <property type="entry name" value="TPR-like_helical_dom_sf"/>
</dbReference>
<dbReference type="InterPro" id="IPR044179">
    <property type="entry name" value="PPR5-like"/>
</dbReference>
<dbReference type="AlphaFoldDB" id="A0A7J6VRD7"/>
<evidence type="ECO:0000313" key="5">
    <source>
        <dbReference type="Proteomes" id="UP000554482"/>
    </source>
</evidence>
<proteinExistence type="inferred from homology"/>
<evidence type="ECO:0000256" key="3">
    <source>
        <dbReference type="PROSITE-ProRule" id="PRU00708"/>
    </source>
</evidence>
<protein>
    <submittedName>
        <fullName evidence="4">Pentatricopeptide repeat-containing protein</fullName>
    </submittedName>
</protein>
<dbReference type="Proteomes" id="UP000554482">
    <property type="component" value="Unassembled WGS sequence"/>
</dbReference>
<keyword evidence="2" id="KW-0677">Repeat</keyword>